<dbReference type="GO" id="GO:0016020">
    <property type="term" value="C:membrane"/>
    <property type="evidence" value="ECO:0007669"/>
    <property type="project" value="UniProtKB-SubCell"/>
</dbReference>
<gene>
    <name evidence="8" type="ORF">E0493_15945</name>
</gene>
<dbReference type="PANTHER" id="PTHR43385:SF1">
    <property type="entry name" value="RIBOFLAVIN TRANSPORTER RIBJ"/>
    <property type="match status" value="1"/>
</dbReference>
<feature type="transmembrane region" description="Helical" evidence="7">
    <location>
        <begin position="110"/>
        <end position="126"/>
    </location>
</feature>
<keyword evidence="9" id="KW-1185">Reference proteome</keyword>
<feature type="transmembrane region" description="Helical" evidence="7">
    <location>
        <begin position="246"/>
        <end position="269"/>
    </location>
</feature>
<feature type="region of interest" description="Disordered" evidence="6">
    <location>
        <begin position="1"/>
        <end position="26"/>
    </location>
</feature>
<organism evidence="8 9">
    <name type="scientific">Teichococcus coralli</name>
    <dbReference type="NCBI Taxonomy" id="2545983"/>
    <lineage>
        <taxon>Bacteria</taxon>
        <taxon>Pseudomonadati</taxon>
        <taxon>Pseudomonadota</taxon>
        <taxon>Alphaproteobacteria</taxon>
        <taxon>Acetobacterales</taxon>
        <taxon>Roseomonadaceae</taxon>
        <taxon>Roseomonas</taxon>
    </lineage>
</organism>
<feature type="transmembrane region" description="Helical" evidence="7">
    <location>
        <begin position="78"/>
        <end position="98"/>
    </location>
</feature>
<accession>A0A845BD61</accession>
<dbReference type="Gene3D" id="1.20.1250.20">
    <property type="entry name" value="MFS general substrate transporter like domains"/>
    <property type="match status" value="1"/>
</dbReference>
<dbReference type="InterPro" id="IPR036259">
    <property type="entry name" value="MFS_trans_sf"/>
</dbReference>
<dbReference type="InterPro" id="IPR052983">
    <property type="entry name" value="MFS_Riboflavin_Transporter"/>
</dbReference>
<keyword evidence="2" id="KW-0813">Transport</keyword>
<evidence type="ECO:0000256" key="1">
    <source>
        <dbReference type="ARBA" id="ARBA00004141"/>
    </source>
</evidence>
<dbReference type="SUPFAM" id="SSF103473">
    <property type="entry name" value="MFS general substrate transporter"/>
    <property type="match status" value="1"/>
</dbReference>
<proteinExistence type="predicted"/>
<feature type="transmembrane region" description="Helical" evidence="7">
    <location>
        <begin position="132"/>
        <end position="158"/>
    </location>
</feature>
<evidence type="ECO:0000256" key="5">
    <source>
        <dbReference type="ARBA" id="ARBA00023136"/>
    </source>
</evidence>
<dbReference type="Pfam" id="PF07690">
    <property type="entry name" value="MFS_1"/>
    <property type="match status" value="1"/>
</dbReference>
<evidence type="ECO:0000256" key="4">
    <source>
        <dbReference type="ARBA" id="ARBA00022989"/>
    </source>
</evidence>
<evidence type="ECO:0000313" key="8">
    <source>
        <dbReference type="EMBL" id="MXP64845.1"/>
    </source>
</evidence>
<dbReference type="GO" id="GO:0022857">
    <property type="term" value="F:transmembrane transporter activity"/>
    <property type="evidence" value="ECO:0007669"/>
    <property type="project" value="InterPro"/>
</dbReference>
<keyword evidence="4 7" id="KW-1133">Transmembrane helix</keyword>
<name>A0A845BD61_9PROT</name>
<evidence type="ECO:0000256" key="7">
    <source>
        <dbReference type="SAM" id="Phobius"/>
    </source>
</evidence>
<comment type="subcellular location">
    <subcellularLocation>
        <location evidence="1">Membrane</location>
        <topology evidence="1">Multi-pass membrane protein</topology>
    </subcellularLocation>
</comment>
<dbReference type="PANTHER" id="PTHR43385">
    <property type="entry name" value="RIBOFLAVIN TRANSPORTER RIBJ"/>
    <property type="match status" value="1"/>
</dbReference>
<keyword evidence="5 7" id="KW-0472">Membrane</keyword>
<dbReference type="AlphaFoldDB" id="A0A845BD61"/>
<evidence type="ECO:0000256" key="3">
    <source>
        <dbReference type="ARBA" id="ARBA00022692"/>
    </source>
</evidence>
<protein>
    <submittedName>
        <fullName evidence="8">MFS transporter</fullName>
    </submittedName>
</protein>
<dbReference type="EMBL" id="SNVJ01000015">
    <property type="protein sequence ID" value="MXP64845.1"/>
    <property type="molecule type" value="Genomic_DNA"/>
</dbReference>
<feature type="transmembrane region" description="Helical" evidence="7">
    <location>
        <begin position="331"/>
        <end position="355"/>
    </location>
</feature>
<feature type="transmembrane region" description="Helical" evidence="7">
    <location>
        <begin position="397"/>
        <end position="419"/>
    </location>
</feature>
<keyword evidence="3 7" id="KW-0812">Transmembrane</keyword>
<feature type="transmembrane region" description="Helical" evidence="7">
    <location>
        <begin position="170"/>
        <end position="191"/>
    </location>
</feature>
<feature type="transmembrane region" description="Helical" evidence="7">
    <location>
        <begin position="275"/>
        <end position="293"/>
    </location>
</feature>
<evidence type="ECO:0000313" key="9">
    <source>
        <dbReference type="Proteomes" id="UP000460715"/>
    </source>
</evidence>
<feature type="transmembrane region" description="Helical" evidence="7">
    <location>
        <begin position="43"/>
        <end position="66"/>
    </location>
</feature>
<reference evidence="8 9" key="1">
    <citation type="submission" date="2019-03" db="EMBL/GenBank/DDBJ databases">
        <title>Roseomonas sp. a novel Roseomonas species isolated from Sea whip Gorgonian.</title>
        <authorList>
            <person name="Li F."/>
            <person name="Pan X."/>
            <person name="Huang S."/>
            <person name="Li Z."/>
            <person name="Meng B."/>
        </authorList>
    </citation>
    <scope>NUCLEOTIDE SEQUENCE [LARGE SCALE GENOMIC DNA]</scope>
    <source>
        <strain evidence="8 9">M0104</strain>
    </source>
</reference>
<dbReference type="InterPro" id="IPR011701">
    <property type="entry name" value="MFS"/>
</dbReference>
<dbReference type="Proteomes" id="UP000460715">
    <property type="component" value="Unassembled WGS sequence"/>
</dbReference>
<comment type="caution">
    <text evidence="8">The sequence shown here is derived from an EMBL/GenBank/DDBJ whole genome shotgun (WGS) entry which is preliminary data.</text>
</comment>
<evidence type="ECO:0000256" key="2">
    <source>
        <dbReference type="ARBA" id="ARBA00022448"/>
    </source>
</evidence>
<sequence length="423" mass="42282">MAGQRAAAAGPWPGRGHASGRSAMSAATAAPQATRVPEGAWRVAAVLAITQVVHWGSMFYAFSILMPAIAAETGWPRGMVVGAFSAGLLVQAGVALGVGPMLDRLGPRTVMTAGSVLAGLGLWLAGRVESLWQLYAVWAGIGAVMAATLYEAAFTAVAAAFGRAAMRPGIALVTFAGGLASTIFWPLAAWLVADLGWRTACTVLALANLACALPHAAALPGRAPPPRPGMAAGDLSLGTVCRQARFWGLAFVNGAIGFVSAVIGVHLVPLVGERGLGGAAPLLAGLLGVAQVAGRVIEFGGGKHWPLRTVGLVSLLALAPASVLLAWGNGVAAMACAIAVYGLANGIMTIVRGALPAQLFGTGHYGAISSALAAPGALARAAGPVAAGWLWAWSGGYAMPVALLAVLSLLAALALAAAVPPRS</sequence>
<evidence type="ECO:0000256" key="6">
    <source>
        <dbReference type="SAM" id="MobiDB-lite"/>
    </source>
</evidence>
<feature type="transmembrane region" description="Helical" evidence="7">
    <location>
        <begin position="305"/>
        <end position="325"/>
    </location>
</feature>